<name>A0AAV8TU59_9ROSI</name>
<sequence>MAATTAPAKSILTNGSFGSGGGNNINGVNSYGLGSTTVPSLRKLALETGVSLKKLGLETGVSLRELVPKTSPNSSVTQVGLPMSASGGGYNRNGYGLGNTFSK</sequence>
<evidence type="ECO:0000313" key="3">
    <source>
        <dbReference type="Proteomes" id="UP001159364"/>
    </source>
</evidence>
<gene>
    <name evidence="2" type="ORF">K2173_017976</name>
</gene>
<feature type="region of interest" description="Disordered" evidence="1">
    <location>
        <begin position="68"/>
        <end position="103"/>
    </location>
</feature>
<feature type="region of interest" description="Disordered" evidence="1">
    <location>
        <begin position="1"/>
        <end position="21"/>
    </location>
</feature>
<dbReference type="AlphaFoldDB" id="A0AAV8TU59"/>
<accession>A0AAV8TU59</accession>
<protein>
    <submittedName>
        <fullName evidence="2">Uncharacterized protein</fullName>
    </submittedName>
</protein>
<keyword evidence="3" id="KW-1185">Reference proteome</keyword>
<organism evidence="2 3">
    <name type="scientific">Erythroxylum novogranatense</name>
    <dbReference type="NCBI Taxonomy" id="1862640"/>
    <lineage>
        <taxon>Eukaryota</taxon>
        <taxon>Viridiplantae</taxon>
        <taxon>Streptophyta</taxon>
        <taxon>Embryophyta</taxon>
        <taxon>Tracheophyta</taxon>
        <taxon>Spermatophyta</taxon>
        <taxon>Magnoliopsida</taxon>
        <taxon>eudicotyledons</taxon>
        <taxon>Gunneridae</taxon>
        <taxon>Pentapetalae</taxon>
        <taxon>rosids</taxon>
        <taxon>fabids</taxon>
        <taxon>Malpighiales</taxon>
        <taxon>Erythroxylaceae</taxon>
        <taxon>Erythroxylum</taxon>
    </lineage>
</organism>
<proteinExistence type="predicted"/>
<dbReference type="Proteomes" id="UP001159364">
    <property type="component" value="Linkage Group LG03"/>
</dbReference>
<evidence type="ECO:0000256" key="1">
    <source>
        <dbReference type="SAM" id="MobiDB-lite"/>
    </source>
</evidence>
<feature type="compositionally biased region" description="Gly residues" evidence="1">
    <location>
        <begin position="86"/>
        <end position="97"/>
    </location>
</feature>
<comment type="caution">
    <text evidence="2">The sequence shown here is derived from an EMBL/GenBank/DDBJ whole genome shotgun (WGS) entry which is preliminary data.</text>
</comment>
<dbReference type="EMBL" id="JAIWQS010000003">
    <property type="protein sequence ID" value="KAJ8770485.1"/>
    <property type="molecule type" value="Genomic_DNA"/>
</dbReference>
<evidence type="ECO:0000313" key="2">
    <source>
        <dbReference type="EMBL" id="KAJ8770485.1"/>
    </source>
</evidence>
<reference evidence="2 3" key="1">
    <citation type="submission" date="2021-09" db="EMBL/GenBank/DDBJ databases">
        <title>Genomic insights and catalytic innovation underlie evolution of tropane alkaloids biosynthesis.</title>
        <authorList>
            <person name="Wang Y.-J."/>
            <person name="Tian T."/>
            <person name="Huang J.-P."/>
            <person name="Huang S.-X."/>
        </authorList>
    </citation>
    <scope>NUCLEOTIDE SEQUENCE [LARGE SCALE GENOMIC DNA]</scope>
    <source>
        <strain evidence="2">KIB-2018</strain>
        <tissue evidence="2">Leaf</tissue>
    </source>
</reference>